<keyword evidence="2" id="KW-1185">Reference proteome</keyword>
<evidence type="ECO:0000313" key="1">
    <source>
        <dbReference type="EMBL" id="CCD30063.1"/>
    </source>
</evidence>
<organism evidence="1 2">
    <name type="scientific">Candidatus Glomeribacter gigasporarum BEG34</name>
    <dbReference type="NCBI Taxonomy" id="1070319"/>
    <lineage>
        <taxon>Bacteria</taxon>
        <taxon>Pseudomonadati</taxon>
        <taxon>Pseudomonadota</taxon>
        <taxon>Betaproteobacteria</taxon>
        <taxon>Burkholderiales</taxon>
        <taxon>Burkholderiaceae</taxon>
        <taxon>Candidatus Glomeribacter</taxon>
    </lineage>
</organism>
<proteinExistence type="predicted"/>
<evidence type="ECO:0000313" key="2">
    <source>
        <dbReference type="Proteomes" id="UP000054051"/>
    </source>
</evidence>
<dbReference type="EMBL" id="CAFB01000058">
    <property type="protein sequence ID" value="CCD30063.1"/>
    <property type="molecule type" value="Genomic_DNA"/>
</dbReference>
<reference evidence="1 2" key="1">
    <citation type="submission" date="2011-08" db="EMBL/GenBank/DDBJ databases">
        <title>The genome of the obligate endobacterium of an arbuscular mycorrhizal fungus reveals an interphylum network of nutritional interactions.</title>
        <authorList>
            <person name="Ghignone S."/>
            <person name="Salvioli A."/>
            <person name="Anca I."/>
            <person name="Lumini E."/>
            <person name="Ortu G."/>
            <person name="Petiti L."/>
            <person name="Cruveiller S."/>
            <person name="Bianciotto V."/>
            <person name="Piffanelli P."/>
            <person name="Lanfranco L."/>
            <person name="Bonfante P."/>
        </authorList>
    </citation>
    <scope>NUCLEOTIDE SEQUENCE [LARGE SCALE GENOMIC DNA]</scope>
    <source>
        <strain evidence="1 2">BEG34</strain>
    </source>
</reference>
<dbReference type="RefSeq" id="WP_006683140.1">
    <property type="nucleotide sequence ID" value="NZ_CAFB01000058.1"/>
</dbReference>
<name>G2JBA9_9BURK</name>
<sequence>MNATQMLPDLKSGRGTISCSGEFLSDFVENYRDASHVRDAQTRKHLLANHYEAAVNGLGIDDFICATPREIWIDDVFQRKSKLNLDSAIIHSEYENVMRAEKFENQVFLTKRPINFNCRSIYFNGRISFENTTKIPISSADNKKVIAFLTIFQNLTPQLSLQRLFNLYQEAFPFSKQKAIQHLLRHLELDCCFNPLSLPTSKEMQILLAMCESSQCKVLAQQFEVSVPTMSNHTTHIRDKIVSPFTLRHVLSKLRTTGKGSATSTDFL</sequence>
<dbReference type="AlphaFoldDB" id="G2JBA9"/>
<dbReference type="OrthoDB" id="9814495at2"/>
<dbReference type="Proteomes" id="UP000054051">
    <property type="component" value="Unassembled WGS sequence"/>
</dbReference>
<protein>
    <submittedName>
        <fullName evidence="1">Uncharacterized protein</fullName>
    </submittedName>
</protein>
<gene>
    <name evidence="1" type="ORF">CAGGBEG34_30024</name>
</gene>
<comment type="caution">
    <text evidence="1">The sequence shown here is derived from an EMBL/GenBank/DDBJ whole genome shotgun (WGS) entry which is preliminary data.</text>
</comment>
<accession>G2JBA9</accession>